<dbReference type="Proteomes" id="UP000295023">
    <property type="component" value="Unassembled WGS sequence"/>
</dbReference>
<dbReference type="InterPro" id="IPR017871">
    <property type="entry name" value="ABC_transporter-like_CS"/>
</dbReference>
<dbReference type="AlphaFoldDB" id="A0A4R4DCS3"/>
<dbReference type="OrthoDB" id="9810134at2"/>
<keyword evidence="5 11" id="KW-0067">ATP-binding</keyword>
<dbReference type="RefSeq" id="WP_132291649.1">
    <property type="nucleotide sequence ID" value="NZ_SKBM01000016.1"/>
</dbReference>
<gene>
    <name evidence="11" type="ORF">EXY23_16460</name>
</gene>
<feature type="transmembrane region" description="Helical" evidence="8">
    <location>
        <begin position="148"/>
        <end position="175"/>
    </location>
</feature>
<dbReference type="PROSITE" id="PS00211">
    <property type="entry name" value="ABC_TRANSPORTER_1"/>
    <property type="match status" value="1"/>
</dbReference>
<dbReference type="InterPro" id="IPR050835">
    <property type="entry name" value="ABC_transporter_sub-D"/>
</dbReference>
<accession>A0A4R4DCS3</accession>
<dbReference type="InterPro" id="IPR011527">
    <property type="entry name" value="ABC1_TM_dom"/>
</dbReference>
<dbReference type="SUPFAM" id="SSF52540">
    <property type="entry name" value="P-loop containing nucleoside triphosphate hydrolases"/>
    <property type="match status" value="1"/>
</dbReference>
<feature type="domain" description="ABC transmembrane type-1" evidence="10">
    <location>
        <begin position="140"/>
        <end position="334"/>
    </location>
</feature>
<dbReference type="PANTHER" id="PTHR11384:SF59">
    <property type="entry name" value="LYSOSOMAL COBALAMIN TRANSPORTER ABCD4"/>
    <property type="match status" value="1"/>
</dbReference>
<dbReference type="GO" id="GO:0140359">
    <property type="term" value="F:ABC-type transporter activity"/>
    <property type="evidence" value="ECO:0007669"/>
    <property type="project" value="InterPro"/>
</dbReference>
<dbReference type="InterPro" id="IPR003439">
    <property type="entry name" value="ABC_transporter-like_ATP-bd"/>
</dbReference>
<reference evidence="11 12" key="1">
    <citation type="submission" date="2019-03" db="EMBL/GenBank/DDBJ databases">
        <title>Paracraurococcus aquatilis NE82 genome sequence.</title>
        <authorList>
            <person name="Zhao Y."/>
            <person name="Du Z."/>
        </authorList>
    </citation>
    <scope>NUCLEOTIDE SEQUENCE [LARGE SCALE GENOMIC DNA]</scope>
    <source>
        <strain evidence="11 12">NE82</strain>
    </source>
</reference>
<feature type="transmembrane region" description="Helical" evidence="8">
    <location>
        <begin position="34"/>
        <end position="57"/>
    </location>
</feature>
<evidence type="ECO:0000259" key="9">
    <source>
        <dbReference type="PROSITE" id="PS50893"/>
    </source>
</evidence>
<feature type="domain" description="ABC transporter" evidence="9">
    <location>
        <begin position="370"/>
        <end position="590"/>
    </location>
</feature>
<dbReference type="Pfam" id="PF00005">
    <property type="entry name" value="ABC_tran"/>
    <property type="match status" value="1"/>
</dbReference>
<name>A0A4R4DCS3_9PROT</name>
<comment type="subcellular location">
    <subcellularLocation>
        <location evidence="1">Cell membrane</location>
        <topology evidence="1">Multi-pass membrane protein</topology>
    </subcellularLocation>
</comment>
<dbReference type="CDD" id="cd03223">
    <property type="entry name" value="ABCD_peroxisomal_ALDP"/>
    <property type="match status" value="1"/>
</dbReference>
<dbReference type="GO" id="GO:0016887">
    <property type="term" value="F:ATP hydrolysis activity"/>
    <property type="evidence" value="ECO:0007669"/>
    <property type="project" value="InterPro"/>
</dbReference>
<evidence type="ECO:0000256" key="7">
    <source>
        <dbReference type="ARBA" id="ARBA00023136"/>
    </source>
</evidence>
<dbReference type="Gene3D" id="3.40.50.300">
    <property type="entry name" value="P-loop containing nucleotide triphosphate hydrolases"/>
    <property type="match status" value="1"/>
</dbReference>
<dbReference type="Gene3D" id="1.20.1560.10">
    <property type="entry name" value="ABC transporter type 1, transmembrane domain"/>
    <property type="match status" value="1"/>
</dbReference>
<feature type="transmembrane region" description="Helical" evidence="8">
    <location>
        <begin position="275"/>
        <end position="293"/>
    </location>
</feature>
<dbReference type="SUPFAM" id="SSF90123">
    <property type="entry name" value="ABC transporter transmembrane region"/>
    <property type="match status" value="1"/>
</dbReference>
<keyword evidence="6 8" id="KW-1133">Transmembrane helix</keyword>
<keyword evidence="3 8" id="KW-0812">Transmembrane</keyword>
<evidence type="ECO:0000256" key="1">
    <source>
        <dbReference type="ARBA" id="ARBA00004651"/>
    </source>
</evidence>
<evidence type="ECO:0000256" key="6">
    <source>
        <dbReference type="ARBA" id="ARBA00022989"/>
    </source>
</evidence>
<dbReference type="GO" id="GO:0005524">
    <property type="term" value="F:ATP binding"/>
    <property type="evidence" value="ECO:0007669"/>
    <property type="project" value="UniProtKB-KW"/>
</dbReference>
<dbReference type="Pfam" id="PF06472">
    <property type="entry name" value="ABC_membrane_2"/>
    <property type="match status" value="1"/>
</dbReference>
<keyword evidence="2" id="KW-0813">Transport</keyword>
<sequence>MTDHPESPKHPRRHAVLASTFRLARGWYAAEWRLAWGLTALVLLMTLAQIGTALGVNRWHGAFFAALERRDPDAMRLQAWIFPALALLTMGLAVAQLWARQMLALSWRRWLVQTLQGRWSREARNYHMGLLPDAADNPDQRISENTRWATAVAVDLATSLLYAVVNLVSFTALLWSLSSAVNAGLAIPGGMFSLALLYAGAGTLLTWLIGRPLIGINIDRNQAESNHRFALVRLREHAEAVAMIGGGADEARGLDGAFASLVGVMHRMLRQERRLMWLGSGYGMMAAALPLLVASPHYFAGAIGLGALVQLGQAFAEVVHGLSWLQENWPRIADWRSHVERIVALEDSLDAAERLGARGGIALEDGAAELAIEGLTLRSPGGRVLVRDAEVVIRRGERVLIQGGSGCGKSTLFRAAAGLWPWGAGRIRMPARAETMLVPQRPYLPLGTLREAVCYPAAPGRFEDAAIAAALARVNLGPLGDRLDEAARWDRTLSLGEQQRLGFARLLLHRPRWVLLDEATSALDEAAEAAVMRLFEQELAGATLVSIGHRPGLARWHDRVLRIEDGVLKGSSLPPLPAPGRVRVAHAHAVPGERVAVRTDRGLGVAALALVPTA</sequence>
<protein>
    <submittedName>
        <fullName evidence="11">ABC transporter ATP-binding protein/permease</fullName>
    </submittedName>
</protein>
<evidence type="ECO:0000313" key="11">
    <source>
        <dbReference type="EMBL" id="TCZ58536.1"/>
    </source>
</evidence>
<dbReference type="InterPro" id="IPR036640">
    <property type="entry name" value="ABC1_TM_sf"/>
</dbReference>
<dbReference type="InterPro" id="IPR027417">
    <property type="entry name" value="P-loop_NTPase"/>
</dbReference>
<evidence type="ECO:0000259" key="10">
    <source>
        <dbReference type="PROSITE" id="PS50929"/>
    </source>
</evidence>
<evidence type="ECO:0000256" key="4">
    <source>
        <dbReference type="ARBA" id="ARBA00022741"/>
    </source>
</evidence>
<dbReference type="EMBL" id="SKBM01000016">
    <property type="protein sequence ID" value="TCZ58536.1"/>
    <property type="molecule type" value="Genomic_DNA"/>
</dbReference>
<keyword evidence="4" id="KW-0547">Nucleotide-binding</keyword>
<dbReference type="PROSITE" id="PS50893">
    <property type="entry name" value="ABC_TRANSPORTER_2"/>
    <property type="match status" value="1"/>
</dbReference>
<organism evidence="11 12">
    <name type="scientific">Roseicella aquatilis</name>
    <dbReference type="NCBI Taxonomy" id="2527868"/>
    <lineage>
        <taxon>Bacteria</taxon>
        <taxon>Pseudomonadati</taxon>
        <taxon>Pseudomonadota</taxon>
        <taxon>Alphaproteobacteria</taxon>
        <taxon>Acetobacterales</taxon>
        <taxon>Roseomonadaceae</taxon>
        <taxon>Roseicella</taxon>
    </lineage>
</organism>
<feature type="transmembrane region" description="Helical" evidence="8">
    <location>
        <begin position="77"/>
        <end position="99"/>
    </location>
</feature>
<dbReference type="PANTHER" id="PTHR11384">
    <property type="entry name" value="ATP-BINDING CASSETTE, SUB-FAMILY D MEMBER"/>
    <property type="match status" value="1"/>
</dbReference>
<keyword evidence="7 8" id="KW-0472">Membrane</keyword>
<dbReference type="PROSITE" id="PS50929">
    <property type="entry name" value="ABC_TM1F"/>
    <property type="match status" value="1"/>
</dbReference>
<evidence type="ECO:0000256" key="8">
    <source>
        <dbReference type="SAM" id="Phobius"/>
    </source>
</evidence>
<dbReference type="SMART" id="SM00382">
    <property type="entry name" value="AAA"/>
    <property type="match status" value="1"/>
</dbReference>
<evidence type="ECO:0000256" key="5">
    <source>
        <dbReference type="ARBA" id="ARBA00022840"/>
    </source>
</evidence>
<comment type="caution">
    <text evidence="11">The sequence shown here is derived from an EMBL/GenBank/DDBJ whole genome shotgun (WGS) entry which is preliminary data.</text>
</comment>
<keyword evidence="12" id="KW-1185">Reference proteome</keyword>
<evidence type="ECO:0000313" key="12">
    <source>
        <dbReference type="Proteomes" id="UP000295023"/>
    </source>
</evidence>
<proteinExistence type="predicted"/>
<dbReference type="InterPro" id="IPR003593">
    <property type="entry name" value="AAA+_ATPase"/>
</dbReference>
<feature type="transmembrane region" description="Helical" evidence="8">
    <location>
        <begin position="187"/>
        <end position="210"/>
    </location>
</feature>
<evidence type="ECO:0000256" key="2">
    <source>
        <dbReference type="ARBA" id="ARBA00022448"/>
    </source>
</evidence>
<dbReference type="GO" id="GO:0005886">
    <property type="term" value="C:plasma membrane"/>
    <property type="evidence" value="ECO:0007669"/>
    <property type="project" value="UniProtKB-SubCell"/>
</dbReference>
<evidence type="ECO:0000256" key="3">
    <source>
        <dbReference type="ARBA" id="ARBA00022692"/>
    </source>
</evidence>